<accession>A0AA91ZUB0</accession>
<dbReference type="RefSeq" id="WP_097898065.1">
    <property type="nucleotide sequence ID" value="NZ_NVOR01000013.1"/>
</dbReference>
<protein>
    <submittedName>
        <fullName evidence="2">ABC transporter permease</fullName>
    </submittedName>
</protein>
<keyword evidence="1" id="KW-0812">Transmembrane</keyword>
<sequence length="229" mass="26589">MIALIRYNFLDYTKSYKYVPPIAMYIVSLLFVYSYTPNPIVATYLETALTLYLLSAWITITLFHTEDPVQEQMTLSHTKNIWTLYLGKYVTVLIICSILSLISVIYPIVFHMFNEKMTVSLFITGLLSHFSLSILGISIATLFTRNIIKKASTAWLSLSFVLLITIASIRLKKEMPELLWVFPPINSFLMLGQYEQHLLVHVLWLTAWALIYSLLLITLFLFLVRKKRF</sequence>
<keyword evidence="1" id="KW-0472">Membrane</keyword>
<feature type="transmembrane region" description="Helical" evidence="1">
    <location>
        <begin position="41"/>
        <end position="63"/>
    </location>
</feature>
<reference evidence="2 3" key="1">
    <citation type="submission" date="2017-09" db="EMBL/GenBank/DDBJ databases">
        <title>Large-scale bioinformatics analysis of Bacillus genomes uncovers conserved roles of natural products in bacterial physiology.</title>
        <authorList>
            <consortium name="Agbiome Team Llc"/>
            <person name="Bleich R.M."/>
            <person name="Grubbs K.J."/>
            <person name="Santa Maria K.C."/>
            <person name="Allen S.E."/>
            <person name="Farag S."/>
            <person name="Shank E.A."/>
            <person name="Bowers A."/>
        </authorList>
    </citation>
    <scope>NUCLEOTIDE SEQUENCE [LARGE SCALE GENOMIC DNA]</scope>
    <source>
        <strain evidence="2 3">AFS092012</strain>
    </source>
</reference>
<organism evidence="2 3">
    <name type="scientific">Bacillus pseudomycoides</name>
    <dbReference type="NCBI Taxonomy" id="64104"/>
    <lineage>
        <taxon>Bacteria</taxon>
        <taxon>Bacillati</taxon>
        <taxon>Bacillota</taxon>
        <taxon>Bacilli</taxon>
        <taxon>Bacillales</taxon>
        <taxon>Bacillaceae</taxon>
        <taxon>Bacillus</taxon>
        <taxon>Bacillus cereus group</taxon>
    </lineage>
</organism>
<feature type="transmembrane region" description="Helical" evidence="1">
    <location>
        <begin position="198"/>
        <end position="224"/>
    </location>
</feature>
<comment type="caution">
    <text evidence="2">The sequence shown here is derived from an EMBL/GenBank/DDBJ whole genome shotgun (WGS) entry which is preliminary data.</text>
</comment>
<keyword evidence="1" id="KW-1133">Transmembrane helix</keyword>
<evidence type="ECO:0000313" key="2">
    <source>
        <dbReference type="EMBL" id="PED83681.1"/>
    </source>
</evidence>
<proteinExistence type="predicted"/>
<name>A0AA91ZUB0_9BACI</name>
<dbReference type="EMBL" id="NVOR01000013">
    <property type="protein sequence ID" value="PED83681.1"/>
    <property type="molecule type" value="Genomic_DNA"/>
</dbReference>
<feature type="transmembrane region" description="Helical" evidence="1">
    <location>
        <begin position="16"/>
        <end position="35"/>
    </location>
</feature>
<dbReference type="AlphaFoldDB" id="A0AA91ZUB0"/>
<gene>
    <name evidence="2" type="ORF">CON65_05510</name>
</gene>
<dbReference type="Proteomes" id="UP000221020">
    <property type="component" value="Unassembled WGS sequence"/>
</dbReference>
<feature type="transmembrane region" description="Helical" evidence="1">
    <location>
        <begin position="84"/>
        <end position="109"/>
    </location>
</feature>
<feature type="transmembrane region" description="Helical" evidence="1">
    <location>
        <begin position="121"/>
        <end position="142"/>
    </location>
</feature>
<evidence type="ECO:0000256" key="1">
    <source>
        <dbReference type="SAM" id="Phobius"/>
    </source>
</evidence>
<feature type="transmembrane region" description="Helical" evidence="1">
    <location>
        <begin position="154"/>
        <end position="171"/>
    </location>
</feature>
<evidence type="ECO:0000313" key="3">
    <source>
        <dbReference type="Proteomes" id="UP000221020"/>
    </source>
</evidence>